<protein>
    <recommendedName>
        <fullName evidence="4">Integrase</fullName>
    </recommendedName>
</protein>
<evidence type="ECO:0000256" key="1">
    <source>
        <dbReference type="ARBA" id="ARBA00023172"/>
    </source>
</evidence>
<dbReference type="AlphaFoldDB" id="A0A327KYH9"/>
<dbReference type="Gene3D" id="1.10.443.10">
    <property type="entry name" value="Intergrase catalytic core"/>
    <property type="match status" value="1"/>
</dbReference>
<keyword evidence="3" id="KW-1185">Reference proteome</keyword>
<reference evidence="2 3" key="1">
    <citation type="submission" date="2017-07" db="EMBL/GenBank/DDBJ databases">
        <title>Draft Genome Sequences of Select Purple Nonsulfur Bacteria.</title>
        <authorList>
            <person name="Lasarre B."/>
            <person name="Mckinlay J.B."/>
        </authorList>
    </citation>
    <scope>NUCLEOTIDE SEQUENCE [LARGE SCALE GENOMIC DNA]</scope>
    <source>
        <strain evidence="2 3">DSM 5909</strain>
    </source>
</reference>
<name>A0A327KYH9_9BRAD</name>
<dbReference type="Proteomes" id="UP000249130">
    <property type="component" value="Unassembled WGS sequence"/>
</dbReference>
<evidence type="ECO:0008006" key="4">
    <source>
        <dbReference type="Google" id="ProtNLM"/>
    </source>
</evidence>
<dbReference type="OrthoDB" id="7800649at2"/>
<sequence>MPRARQPIAVDGVTIALDAPGLKLLRRPGGRLEPRWVASDDARRRGYRPRTVRLHGDIGAVSGLQEIAARCRVLWAEMEAWLAEDGAPRRALYDGTLASLIALYQTDADSPYRAVRPNTRRGYDDWCRTLARKFGARRIDRLHGTDLRRWYLAIAAPPAPGGTPRLRLASACVRSMLMILLSYGVELHLPGCLALAQALERMTLRVPQALLDAWHAAKPARTAMTYEHAAAIVAAGLARGTRRHRSISLGVALQFELTLAQIDVIGTWEPLDRAVPVPAGAVTAGRSLWRPGLCWEDFSPGMVLDIARHKTGVAAAFDLSAYPLVMAAIAAVPDTERHGPVAIDDAGRPFRRRHYVTLYGELAAAAGVPASVWNMSARHGGATEAREAGCAIEDVADHLQKTDLEGTRRDYVAGNLATTRRVAAARVAKRKTGVERHGQAK</sequence>
<dbReference type="EMBL" id="NPEX01000125">
    <property type="protein sequence ID" value="RAI42813.1"/>
    <property type="molecule type" value="Genomic_DNA"/>
</dbReference>
<organism evidence="2 3">
    <name type="scientific">Rhodoplanes roseus</name>
    <dbReference type="NCBI Taxonomy" id="29409"/>
    <lineage>
        <taxon>Bacteria</taxon>
        <taxon>Pseudomonadati</taxon>
        <taxon>Pseudomonadota</taxon>
        <taxon>Alphaproteobacteria</taxon>
        <taxon>Hyphomicrobiales</taxon>
        <taxon>Nitrobacteraceae</taxon>
        <taxon>Rhodoplanes</taxon>
    </lineage>
</organism>
<keyword evidence="1" id="KW-0233">DNA recombination</keyword>
<comment type="caution">
    <text evidence="2">The sequence shown here is derived from an EMBL/GenBank/DDBJ whole genome shotgun (WGS) entry which is preliminary data.</text>
</comment>
<evidence type="ECO:0000313" key="3">
    <source>
        <dbReference type="Proteomes" id="UP000249130"/>
    </source>
</evidence>
<gene>
    <name evidence="2" type="ORF">CH341_17630</name>
</gene>
<dbReference type="GO" id="GO:0003677">
    <property type="term" value="F:DNA binding"/>
    <property type="evidence" value="ECO:0007669"/>
    <property type="project" value="InterPro"/>
</dbReference>
<dbReference type="InterPro" id="IPR011010">
    <property type="entry name" value="DNA_brk_join_enz"/>
</dbReference>
<dbReference type="GO" id="GO:0006310">
    <property type="term" value="P:DNA recombination"/>
    <property type="evidence" value="ECO:0007669"/>
    <property type="project" value="UniProtKB-KW"/>
</dbReference>
<evidence type="ECO:0000313" key="2">
    <source>
        <dbReference type="EMBL" id="RAI42813.1"/>
    </source>
</evidence>
<accession>A0A327KYH9</accession>
<proteinExistence type="predicted"/>
<dbReference type="RefSeq" id="WP_111420326.1">
    <property type="nucleotide sequence ID" value="NZ_NPEX01000125.1"/>
</dbReference>
<dbReference type="SUPFAM" id="SSF56349">
    <property type="entry name" value="DNA breaking-rejoining enzymes"/>
    <property type="match status" value="1"/>
</dbReference>
<dbReference type="InterPro" id="IPR013762">
    <property type="entry name" value="Integrase-like_cat_sf"/>
</dbReference>
<dbReference type="GO" id="GO:0015074">
    <property type="term" value="P:DNA integration"/>
    <property type="evidence" value="ECO:0007669"/>
    <property type="project" value="InterPro"/>
</dbReference>